<protein>
    <submittedName>
        <fullName evidence="3">Uncharacterized protein</fullName>
    </submittedName>
</protein>
<dbReference type="Proteomes" id="UP000799118">
    <property type="component" value="Unassembled WGS sequence"/>
</dbReference>
<evidence type="ECO:0000313" key="4">
    <source>
        <dbReference type="Proteomes" id="UP000799118"/>
    </source>
</evidence>
<keyword evidence="2" id="KW-1133">Transmembrane helix</keyword>
<gene>
    <name evidence="3" type="ORF">BT96DRAFT_945305</name>
</gene>
<feature type="region of interest" description="Disordered" evidence="1">
    <location>
        <begin position="86"/>
        <end position="121"/>
    </location>
</feature>
<proteinExistence type="predicted"/>
<feature type="transmembrane region" description="Helical" evidence="2">
    <location>
        <begin position="20"/>
        <end position="39"/>
    </location>
</feature>
<name>A0A6A4H2F6_9AGAR</name>
<keyword evidence="4" id="KW-1185">Reference proteome</keyword>
<evidence type="ECO:0000256" key="2">
    <source>
        <dbReference type="SAM" id="Phobius"/>
    </source>
</evidence>
<evidence type="ECO:0000256" key="1">
    <source>
        <dbReference type="SAM" id="MobiDB-lite"/>
    </source>
</evidence>
<organism evidence="3 4">
    <name type="scientific">Gymnopus androsaceus JB14</name>
    <dbReference type="NCBI Taxonomy" id="1447944"/>
    <lineage>
        <taxon>Eukaryota</taxon>
        <taxon>Fungi</taxon>
        <taxon>Dikarya</taxon>
        <taxon>Basidiomycota</taxon>
        <taxon>Agaricomycotina</taxon>
        <taxon>Agaricomycetes</taxon>
        <taxon>Agaricomycetidae</taxon>
        <taxon>Agaricales</taxon>
        <taxon>Marasmiineae</taxon>
        <taxon>Omphalotaceae</taxon>
        <taxon>Gymnopus</taxon>
    </lineage>
</organism>
<dbReference type="EMBL" id="ML769621">
    <property type="protein sequence ID" value="KAE9391515.1"/>
    <property type="molecule type" value="Genomic_DNA"/>
</dbReference>
<keyword evidence="2" id="KW-0812">Transmembrane</keyword>
<accession>A0A6A4H2F6</accession>
<reference evidence="3" key="1">
    <citation type="journal article" date="2019" name="Environ. Microbiol.">
        <title>Fungal ecological strategies reflected in gene transcription - a case study of two litter decomposers.</title>
        <authorList>
            <person name="Barbi F."/>
            <person name="Kohler A."/>
            <person name="Barry K."/>
            <person name="Baskaran P."/>
            <person name="Daum C."/>
            <person name="Fauchery L."/>
            <person name="Ihrmark K."/>
            <person name="Kuo A."/>
            <person name="LaButti K."/>
            <person name="Lipzen A."/>
            <person name="Morin E."/>
            <person name="Grigoriev I.V."/>
            <person name="Henrissat B."/>
            <person name="Lindahl B."/>
            <person name="Martin F."/>
        </authorList>
    </citation>
    <scope>NUCLEOTIDE SEQUENCE</scope>
    <source>
        <strain evidence="3">JB14</strain>
    </source>
</reference>
<dbReference type="AlphaFoldDB" id="A0A6A4H2F6"/>
<feature type="compositionally biased region" description="Acidic residues" evidence="1">
    <location>
        <begin position="94"/>
        <end position="103"/>
    </location>
</feature>
<keyword evidence="2" id="KW-0472">Membrane</keyword>
<evidence type="ECO:0000313" key="3">
    <source>
        <dbReference type="EMBL" id="KAE9391515.1"/>
    </source>
</evidence>
<sequence length="121" mass="13591">MYSELVYFYTGPPPLKEKKSLLVNIVHVLSLLLYNGFALHNFWMSHWTATWSIKSLFKGLAVPKREFTVVPCTTINLEGMAFQGDVDQRKGEESGWEGGDEDMGSVRETSGSEISPSDDWG</sequence>